<dbReference type="CDD" id="cd02933">
    <property type="entry name" value="OYE_like_FMN"/>
    <property type="match status" value="1"/>
</dbReference>
<dbReference type="PANTHER" id="PTHR22893">
    <property type="entry name" value="NADH OXIDOREDUCTASE-RELATED"/>
    <property type="match status" value="1"/>
</dbReference>
<dbReference type="FunFam" id="3.20.20.70:FF:000138">
    <property type="entry name" value="NADPH dehydrogenase 1"/>
    <property type="match status" value="1"/>
</dbReference>
<evidence type="ECO:0000259" key="1">
    <source>
        <dbReference type="Pfam" id="PF00724"/>
    </source>
</evidence>
<evidence type="ECO:0000313" key="3">
    <source>
        <dbReference type="Proteomes" id="UP000799437"/>
    </source>
</evidence>
<dbReference type="GO" id="GO:0010181">
    <property type="term" value="F:FMN binding"/>
    <property type="evidence" value="ECO:0007669"/>
    <property type="project" value="InterPro"/>
</dbReference>
<dbReference type="PANTHER" id="PTHR22893:SF91">
    <property type="entry name" value="NADPH DEHYDROGENASE 2-RELATED"/>
    <property type="match status" value="1"/>
</dbReference>
<accession>A0A6A6W8G8</accession>
<feature type="domain" description="NADH:flavin oxidoreductase/NADH oxidase N-terminal" evidence="1">
    <location>
        <begin position="5"/>
        <end position="344"/>
    </location>
</feature>
<protein>
    <submittedName>
        <fullName evidence="2">NADH:flavin oxidoreductase/NADH oxidase family protein</fullName>
    </submittedName>
</protein>
<name>A0A6A6W8G8_9PEZI</name>
<gene>
    <name evidence="2" type="ORF">EJ05DRAFT_531929</name>
</gene>
<reference evidence="2" key="1">
    <citation type="journal article" date="2020" name="Stud. Mycol.">
        <title>101 Dothideomycetes genomes: a test case for predicting lifestyles and emergence of pathogens.</title>
        <authorList>
            <person name="Haridas S."/>
            <person name="Albert R."/>
            <person name="Binder M."/>
            <person name="Bloem J."/>
            <person name="Labutti K."/>
            <person name="Salamov A."/>
            <person name="Andreopoulos B."/>
            <person name="Baker S."/>
            <person name="Barry K."/>
            <person name="Bills G."/>
            <person name="Bluhm B."/>
            <person name="Cannon C."/>
            <person name="Castanera R."/>
            <person name="Culley D."/>
            <person name="Daum C."/>
            <person name="Ezra D."/>
            <person name="Gonzalez J."/>
            <person name="Henrissat B."/>
            <person name="Kuo A."/>
            <person name="Liang C."/>
            <person name="Lipzen A."/>
            <person name="Lutzoni F."/>
            <person name="Magnuson J."/>
            <person name="Mondo S."/>
            <person name="Nolan M."/>
            <person name="Ohm R."/>
            <person name="Pangilinan J."/>
            <person name="Park H.-J."/>
            <person name="Ramirez L."/>
            <person name="Alfaro M."/>
            <person name="Sun H."/>
            <person name="Tritt A."/>
            <person name="Yoshinaga Y."/>
            <person name="Zwiers L.-H."/>
            <person name="Turgeon B."/>
            <person name="Goodwin S."/>
            <person name="Spatafora J."/>
            <person name="Crous P."/>
            <person name="Grigoriev I."/>
        </authorList>
    </citation>
    <scope>NUCLEOTIDE SEQUENCE</scope>
    <source>
        <strain evidence="2">CBS 121739</strain>
    </source>
</reference>
<dbReference type="EMBL" id="ML996572">
    <property type="protein sequence ID" value="KAF2758250.1"/>
    <property type="molecule type" value="Genomic_DNA"/>
</dbReference>
<dbReference type="Gene3D" id="3.20.20.70">
    <property type="entry name" value="Aldolase class I"/>
    <property type="match status" value="1"/>
</dbReference>
<dbReference type="Pfam" id="PF00724">
    <property type="entry name" value="Oxidored_FMN"/>
    <property type="match status" value="1"/>
</dbReference>
<organism evidence="2 3">
    <name type="scientific">Pseudovirgaria hyperparasitica</name>
    <dbReference type="NCBI Taxonomy" id="470096"/>
    <lineage>
        <taxon>Eukaryota</taxon>
        <taxon>Fungi</taxon>
        <taxon>Dikarya</taxon>
        <taxon>Ascomycota</taxon>
        <taxon>Pezizomycotina</taxon>
        <taxon>Dothideomycetes</taxon>
        <taxon>Dothideomycetes incertae sedis</taxon>
        <taxon>Acrospermales</taxon>
        <taxon>Acrospermaceae</taxon>
        <taxon>Pseudovirgaria</taxon>
    </lineage>
</organism>
<keyword evidence="3" id="KW-1185">Reference proteome</keyword>
<dbReference type="AlphaFoldDB" id="A0A6A6W8G8"/>
<proteinExistence type="predicted"/>
<dbReference type="GeneID" id="54490106"/>
<dbReference type="GO" id="GO:0003959">
    <property type="term" value="F:NADPH dehydrogenase activity"/>
    <property type="evidence" value="ECO:0007669"/>
    <property type="project" value="TreeGrafter"/>
</dbReference>
<dbReference type="RefSeq" id="XP_033600701.1">
    <property type="nucleotide sequence ID" value="XM_033749052.1"/>
</dbReference>
<evidence type="ECO:0000313" key="2">
    <source>
        <dbReference type="EMBL" id="KAF2758250.1"/>
    </source>
</evidence>
<dbReference type="InterPro" id="IPR001155">
    <property type="entry name" value="OxRdtase_FMN_N"/>
</dbReference>
<sequence>MSIDKLFKPIKLGGLNLDHRVIMAPLTRFRADESHTPSPDAKEYYAQRASSPGTLLITEATFISPRCGGYDRIPGIWNYGQRAAWKEITDAVHAKGCYIYCQLWALGRVANEDVLARDGFDVQSASDVPVDETKPTPKPLTEDDIKLVIQDYVDAAENAMIAGFDGVELHGANGYLIDQFWQDVTNKRTDTYGGSIENRARFGIEVTKAVIAAVGDSKKVAMRLSPWATGQRMKMEDPVPQFSHIIQELKKLNLSYLHLVESRVGYNTTAVDGDYHVLTRENDKFVELWGTEAPIMLAGGFTEEKAAKVVNEVYTADNVTIAFGRYYISTPDLPYRIKRGIPLNKYNRETFYSSGPEGYIDYPFSKEYLAELKA</sequence>
<dbReference type="SUPFAM" id="SSF51395">
    <property type="entry name" value="FMN-linked oxidoreductases"/>
    <property type="match status" value="1"/>
</dbReference>
<dbReference type="InterPro" id="IPR013785">
    <property type="entry name" value="Aldolase_TIM"/>
</dbReference>
<dbReference type="InterPro" id="IPR045247">
    <property type="entry name" value="Oye-like"/>
</dbReference>
<dbReference type="OrthoDB" id="276546at2759"/>
<dbReference type="Proteomes" id="UP000799437">
    <property type="component" value="Unassembled WGS sequence"/>
</dbReference>